<comment type="caution">
    <text evidence="2">The sequence shown here is derived from an EMBL/GenBank/DDBJ whole genome shotgun (WGS) entry which is preliminary data.</text>
</comment>
<reference evidence="2 3" key="1">
    <citation type="submission" date="2024-09" db="EMBL/GenBank/DDBJ databases">
        <authorList>
            <person name="Sun Q."/>
            <person name="Mori K."/>
        </authorList>
    </citation>
    <scope>NUCLEOTIDE SEQUENCE [LARGE SCALE GENOMIC DNA]</scope>
    <source>
        <strain evidence="2 3">JCM 9626</strain>
    </source>
</reference>
<dbReference type="SUPFAM" id="SSF56112">
    <property type="entry name" value="Protein kinase-like (PK-like)"/>
    <property type="match status" value="1"/>
</dbReference>
<dbReference type="Pfam" id="PF01636">
    <property type="entry name" value="APH"/>
    <property type="match status" value="1"/>
</dbReference>
<evidence type="ECO:0000313" key="2">
    <source>
        <dbReference type="EMBL" id="MFB9311995.1"/>
    </source>
</evidence>
<sequence>MHEGEVVATADQVRRLLAAQHPQWAHLTVTPVDDFGTDHVLFRLGDGSGDDLVARMPRAPWAVEQAASDARWLPVLAPYLPVATPVPLAQGEPGEGYPWPWSVVPWLPGAPPVAGDPALVGLGADLAAYVVALRSVDTSGAPRKTDGARGAPVREWDEAVREAIEACGDRIDRAAVSEAWDDCVAAPDWPHDPVWLHGDLLPGNLLVSGDGEGEQARRLSAVIDYGALGVGDPAPDLQPYWTVLPPGERDAFREGVDLDQDTWRRGRGWALGPALTGIPYYWESVPAFAQRGLRTIAEVLADLG</sequence>
<gene>
    <name evidence="2" type="ORF">ACFFRI_02970</name>
</gene>
<dbReference type="EMBL" id="JBHMDG010000002">
    <property type="protein sequence ID" value="MFB9311995.1"/>
    <property type="molecule type" value="Genomic_DNA"/>
</dbReference>
<accession>A0ABV5K5K9</accession>
<dbReference type="Proteomes" id="UP001589750">
    <property type="component" value="Unassembled WGS sequence"/>
</dbReference>
<dbReference type="InterPro" id="IPR002575">
    <property type="entry name" value="Aminoglycoside_PTrfase"/>
</dbReference>
<dbReference type="Gene3D" id="3.90.1200.10">
    <property type="match status" value="1"/>
</dbReference>
<dbReference type="InterPro" id="IPR051678">
    <property type="entry name" value="AGP_Transferase"/>
</dbReference>
<dbReference type="EC" id="2.7.-.-" evidence="2"/>
<proteinExistence type="predicted"/>
<dbReference type="InterPro" id="IPR011009">
    <property type="entry name" value="Kinase-like_dom_sf"/>
</dbReference>
<feature type="domain" description="Aminoglycoside phosphotransferase" evidence="1">
    <location>
        <begin position="41"/>
        <end position="269"/>
    </location>
</feature>
<dbReference type="PANTHER" id="PTHR21310:SF42">
    <property type="entry name" value="BIFUNCTIONAL AAC_APH"/>
    <property type="match status" value="1"/>
</dbReference>
<dbReference type="GO" id="GO:0016740">
    <property type="term" value="F:transferase activity"/>
    <property type="evidence" value="ECO:0007669"/>
    <property type="project" value="UniProtKB-KW"/>
</dbReference>
<keyword evidence="3" id="KW-1185">Reference proteome</keyword>
<keyword evidence="2" id="KW-0808">Transferase</keyword>
<dbReference type="CDD" id="cd05155">
    <property type="entry name" value="APH_ChoK_like_1"/>
    <property type="match status" value="1"/>
</dbReference>
<organism evidence="2 3">
    <name type="scientific">Nocardioides plantarum</name>
    <dbReference type="NCBI Taxonomy" id="29299"/>
    <lineage>
        <taxon>Bacteria</taxon>
        <taxon>Bacillati</taxon>
        <taxon>Actinomycetota</taxon>
        <taxon>Actinomycetes</taxon>
        <taxon>Propionibacteriales</taxon>
        <taxon>Nocardioidaceae</taxon>
        <taxon>Nocardioides</taxon>
    </lineage>
</organism>
<evidence type="ECO:0000313" key="3">
    <source>
        <dbReference type="Proteomes" id="UP001589750"/>
    </source>
</evidence>
<name>A0ABV5K5K9_9ACTN</name>
<protein>
    <submittedName>
        <fullName evidence="2">Aminoglycoside phosphotransferase family protein</fullName>
        <ecNumber evidence="2">2.7.-.-</ecNumber>
    </submittedName>
</protein>
<evidence type="ECO:0000259" key="1">
    <source>
        <dbReference type="Pfam" id="PF01636"/>
    </source>
</evidence>
<dbReference type="RefSeq" id="WP_140010808.1">
    <property type="nucleotide sequence ID" value="NZ_JBHMDG010000002.1"/>
</dbReference>
<dbReference type="Gene3D" id="3.30.200.20">
    <property type="entry name" value="Phosphorylase Kinase, domain 1"/>
    <property type="match status" value="1"/>
</dbReference>
<dbReference type="PANTHER" id="PTHR21310">
    <property type="entry name" value="AMINOGLYCOSIDE PHOSPHOTRANSFERASE-RELATED-RELATED"/>
    <property type="match status" value="1"/>
</dbReference>